<accession>A0A6A6QAS6</accession>
<evidence type="ECO:0000313" key="4">
    <source>
        <dbReference type="Proteomes" id="UP000799750"/>
    </source>
</evidence>
<keyword evidence="2" id="KW-0472">Membrane</keyword>
<feature type="region of interest" description="Disordered" evidence="1">
    <location>
        <begin position="64"/>
        <end position="83"/>
    </location>
</feature>
<dbReference type="AlphaFoldDB" id="A0A6A6QAS6"/>
<name>A0A6A6QAS6_9PEZI</name>
<keyword evidence="4" id="KW-1185">Reference proteome</keyword>
<dbReference type="Proteomes" id="UP000799750">
    <property type="component" value="Unassembled WGS sequence"/>
</dbReference>
<evidence type="ECO:0000313" key="3">
    <source>
        <dbReference type="EMBL" id="KAF2489495.1"/>
    </source>
</evidence>
<feature type="compositionally biased region" description="Low complexity" evidence="1">
    <location>
        <begin position="373"/>
        <end position="389"/>
    </location>
</feature>
<organism evidence="3 4">
    <name type="scientific">Lophium mytilinum</name>
    <dbReference type="NCBI Taxonomy" id="390894"/>
    <lineage>
        <taxon>Eukaryota</taxon>
        <taxon>Fungi</taxon>
        <taxon>Dikarya</taxon>
        <taxon>Ascomycota</taxon>
        <taxon>Pezizomycotina</taxon>
        <taxon>Dothideomycetes</taxon>
        <taxon>Pleosporomycetidae</taxon>
        <taxon>Mytilinidiales</taxon>
        <taxon>Mytilinidiaceae</taxon>
        <taxon>Lophium</taxon>
    </lineage>
</organism>
<keyword evidence="2" id="KW-0812">Transmembrane</keyword>
<gene>
    <name evidence="3" type="ORF">BU16DRAFT_567669</name>
</gene>
<feature type="compositionally biased region" description="Pro residues" evidence="1">
    <location>
        <begin position="227"/>
        <end position="237"/>
    </location>
</feature>
<evidence type="ECO:0000256" key="1">
    <source>
        <dbReference type="SAM" id="MobiDB-lite"/>
    </source>
</evidence>
<keyword evidence="2" id="KW-1133">Transmembrane helix</keyword>
<feature type="compositionally biased region" description="Polar residues" evidence="1">
    <location>
        <begin position="314"/>
        <end position="323"/>
    </location>
</feature>
<proteinExistence type="predicted"/>
<dbReference type="EMBL" id="MU004199">
    <property type="protein sequence ID" value="KAF2489495.1"/>
    <property type="molecule type" value="Genomic_DNA"/>
</dbReference>
<protein>
    <submittedName>
        <fullName evidence="3">Uncharacterized protein</fullName>
    </submittedName>
</protein>
<sequence>METFAHPLSETQKVRVRQNTDFITARFPNPKTGRISPSNVSILNTHHTPETLEEALKRPAIPKALFPNGSVRPQSARQGSWRSNSKDWWMEIKSSPATKRTQRSRKTSNATILTDGQGEEEPFESDAFAILMPTTREPIEPPAERPKCEFRAKLPSPSLAQVAAYQHYAEKTRRNASQEYRKEPISNRIASWDYAYPDPHSAPEVVMEQLLTPPMSPPTDSPGTFPASPPLPPPVPPQHARHPRSISTPAHSIARKTVAAEPSSYQEDHRTTPRDTLGGAEHSPPHSPSKGRDKVKICVKAKAKAEPEKPQKESWWSRSAPTITATTRSHASSSSSGFSSSSAHTTSRTPSPTKNRVVAPPAVAYTLKETPGAWHTAPTTTANTTSDAATHSKSQTPRNRGLGFSFSWLKPAGPRPPTPTPTPVPYSSHFTTTQTPRLHKLNGAPAHLTATPAARAQNGFAQLQRALLLLVKVCLVLYVAVGAWYVLDAVREAMWVVTWPVRAVGLVFGVLGRVLWEVGRLGVEGWKKLSGYGGKRF</sequence>
<feature type="region of interest" description="Disordered" evidence="1">
    <location>
        <begin position="211"/>
        <end position="401"/>
    </location>
</feature>
<feature type="compositionally biased region" description="Low complexity" evidence="1">
    <location>
        <begin position="324"/>
        <end position="353"/>
    </location>
</feature>
<feature type="transmembrane region" description="Helical" evidence="2">
    <location>
        <begin position="493"/>
        <end position="516"/>
    </location>
</feature>
<evidence type="ECO:0000256" key="2">
    <source>
        <dbReference type="SAM" id="Phobius"/>
    </source>
</evidence>
<feature type="compositionally biased region" description="Polar residues" evidence="1">
    <location>
        <begin position="71"/>
        <end position="83"/>
    </location>
</feature>
<feature type="compositionally biased region" description="Basic and acidic residues" evidence="1">
    <location>
        <begin position="303"/>
        <end position="312"/>
    </location>
</feature>
<reference evidence="3" key="1">
    <citation type="journal article" date="2020" name="Stud. Mycol.">
        <title>101 Dothideomycetes genomes: a test case for predicting lifestyles and emergence of pathogens.</title>
        <authorList>
            <person name="Haridas S."/>
            <person name="Albert R."/>
            <person name="Binder M."/>
            <person name="Bloem J."/>
            <person name="Labutti K."/>
            <person name="Salamov A."/>
            <person name="Andreopoulos B."/>
            <person name="Baker S."/>
            <person name="Barry K."/>
            <person name="Bills G."/>
            <person name="Bluhm B."/>
            <person name="Cannon C."/>
            <person name="Castanera R."/>
            <person name="Culley D."/>
            <person name="Daum C."/>
            <person name="Ezra D."/>
            <person name="Gonzalez J."/>
            <person name="Henrissat B."/>
            <person name="Kuo A."/>
            <person name="Liang C."/>
            <person name="Lipzen A."/>
            <person name="Lutzoni F."/>
            <person name="Magnuson J."/>
            <person name="Mondo S."/>
            <person name="Nolan M."/>
            <person name="Ohm R."/>
            <person name="Pangilinan J."/>
            <person name="Park H.-J."/>
            <person name="Ramirez L."/>
            <person name="Alfaro M."/>
            <person name="Sun H."/>
            <person name="Tritt A."/>
            <person name="Yoshinaga Y."/>
            <person name="Zwiers L.-H."/>
            <person name="Turgeon B."/>
            <person name="Goodwin S."/>
            <person name="Spatafora J."/>
            <person name="Crous P."/>
            <person name="Grigoriev I."/>
        </authorList>
    </citation>
    <scope>NUCLEOTIDE SEQUENCE</scope>
    <source>
        <strain evidence="3">CBS 269.34</strain>
    </source>
</reference>
<feature type="transmembrane region" description="Helical" evidence="2">
    <location>
        <begin position="466"/>
        <end position="487"/>
    </location>
</feature>
<dbReference type="OrthoDB" id="3930078at2759"/>